<reference evidence="15" key="1">
    <citation type="journal article" date="2019" name="Int. J. Syst. Evol. Microbiol.">
        <title>The Global Catalogue of Microorganisms (GCM) 10K type strain sequencing project: providing services to taxonomists for standard genome sequencing and annotation.</title>
        <authorList>
            <consortium name="The Broad Institute Genomics Platform"/>
            <consortium name="The Broad Institute Genome Sequencing Center for Infectious Disease"/>
            <person name="Wu L."/>
            <person name="Ma J."/>
        </authorList>
    </citation>
    <scope>NUCLEOTIDE SEQUENCE [LARGE SCALE GENOMIC DNA]</scope>
    <source>
        <strain evidence="15">KCTC 52168</strain>
    </source>
</reference>
<accession>A0ABV7H594</accession>
<evidence type="ECO:0000256" key="6">
    <source>
        <dbReference type="ARBA" id="ARBA00022538"/>
    </source>
</evidence>
<keyword evidence="9 12" id="KW-1133">Transmembrane helix</keyword>
<feature type="transmembrane region" description="Helical" evidence="12">
    <location>
        <begin position="143"/>
        <end position="166"/>
    </location>
</feature>
<dbReference type="InterPro" id="IPR004771">
    <property type="entry name" value="K/H_exchanger"/>
</dbReference>
<gene>
    <name evidence="14" type="ORF">ACFOEN_09040</name>
</gene>
<evidence type="ECO:0000259" key="13">
    <source>
        <dbReference type="PROSITE" id="PS51201"/>
    </source>
</evidence>
<evidence type="ECO:0000256" key="5">
    <source>
        <dbReference type="ARBA" id="ARBA00022475"/>
    </source>
</evidence>
<evidence type="ECO:0000313" key="15">
    <source>
        <dbReference type="Proteomes" id="UP001595556"/>
    </source>
</evidence>
<dbReference type="Gene3D" id="3.40.50.720">
    <property type="entry name" value="NAD(P)-binding Rossmann-like Domain"/>
    <property type="match status" value="1"/>
</dbReference>
<dbReference type="Pfam" id="PF02254">
    <property type="entry name" value="TrkA_N"/>
    <property type="match status" value="1"/>
</dbReference>
<evidence type="ECO:0000256" key="2">
    <source>
        <dbReference type="ARBA" id="ARBA00005551"/>
    </source>
</evidence>
<dbReference type="PANTHER" id="PTHR46157">
    <property type="entry name" value="K(+) EFFLUX ANTIPORTER 3, CHLOROPLASTIC"/>
    <property type="match status" value="1"/>
</dbReference>
<keyword evidence="15" id="KW-1185">Reference proteome</keyword>
<proteinExistence type="inferred from homology"/>
<dbReference type="Pfam" id="PF00999">
    <property type="entry name" value="Na_H_Exchanger"/>
    <property type="match status" value="1"/>
</dbReference>
<evidence type="ECO:0000256" key="7">
    <source>
        <dbReference type="ARBA" id="ARBA00022692"/>
    </source>
</evidence>
<dbReference type="InterPro" id="IPR006153">
    <property type="entry name" value="Cation/H_exchanger_TM"/>
</dbReference>
<dbReference type="InterPro" id="IPR038770">
    <property type="entry name" value="Na+/solute_symporter_sf"/>
</dbReference>
<evidence type="ECO:0000256" key="4">
    <source>
        <dbReference type="ARBA" id="ARBA00022449"/>
    </source>
</evidence>
<dbReference type="Gene3D" id="1.20.1530.20">
    <property type="match status" value="1"/>
</dbReference>
<keyword evidence="5" id="KW-1003">Cell membrane</keyword>
<evidence type="ECO:0000313" key="14">
    <source>
        <dbReference type="EMBL" id="MFC3147786.1"/>
    </source>
</evidence>
<dbReference type="InterPro" id="IPR006036">
    <property type="entry name" value="K_uptake_TrkA"/>
</dbReference>
<keyword evidence="10" id="KW-0406">Ion transport</keyword>
<feature type="domain" description="RCK N-terminal" evidence="13">
    <location>
        <begin position="394"/>
        <end position="512"/>
    </location>
</feature>
<keyword evidence="11 12" id="KW-0472">Membrane</keyword>
<feature type="transmembrane region" description="Helical" evidence="12">
    <location>
        <begin position="51"/>
        <end position="70"/>
    </location>
</feature>
<dbReference type="Proteomes" id="UP001595556">
    <property type="component" value="Unassembled WGS sequence"/>
</dbReference>
<evidence type="ECO:0000256" key="3">
    <source>
        <dbReference type="ARBA" id="ARBA00022448"/>
    </source>
</evidence>
<comment type="similarity">
    <text evidence="2">Belongs to the monovalent cation:proton antiporter 2 (CPA2) transporter (TC 2.A.37) family.</text>
</comment>
<feature type="transmembrane region" description="Helical" evidence="12">
    <location>
        <begin position="6"/>
        <end position="22"/>
    </location>
</feature>
<dbReference type="PROSITE" id="PS51201">
    <property type="entry name" value="RCK_N"/>
    <property type="match status" value="1"/>
</dbReference>
<dbReference type="InterPro" id="IPR036291">
    <property type="entry name" value="NAD(P)-bd_dom_sf"/>
</dbReference>
<comment type="subcellular location">
    <subcellularLocation>
        <location evidence="1">Membrane</location>
        <topology evidence="1">Multi-pass membrane protein</topology>
    </subcellularLocation>
</comment>
<keyword evidence="8" id="KW-0630">Potassium</keyword>
<name>A0ABV7H594_9BURK</name>
<keyword evidence="6" id="KW-0633">Potassium transport</keyword>
<feature type="transmembrane region" description="Helical" evidence="12">
    <location>
        <begin position="288"/>
        <end position="308"/>
    </location>
</feature>
<organism evidence="14 15">
    <name type="scientific">Piscinibacterium candidicorallinum</name>
    <dbReference type="NCBI Taxonomy" id="1793872"/>
    <lineage>
        <taxon>Bacteria</taxon>
        <taxon>Pseudomonadati</taxon>
        <taxon>Pseudomonadota</taxon>
        <taxon>Betaproteobacteria</taxon>
        <taxon>Burkholderiales</taxon>
        <taxon>Piscinibacterium</taxon>
    </lineage>
</organism>
<keyword evidence="7 12" id="KW-0812">Transmembrane</keyword>
<dbReference type="SUPFAM" id="SSF51735">
    <property type="entry name" value="NAD(P)-binding Rossmann-fold domains"/>
    <property type="match status" value="1"/>
</dbReference>
<feature type="transmembrane region" description="Helical" evidence="12">
    <location>
        <begin position="209"/>
        <end position="227"/>
    </location>
</feature>
<feature type="transmembrane region" description="Helical" evidence="12">
    <location>
        <begin position="353"/>
        <end position="376"/>
    </location>
</feature>
<sequence>MLQDTLIFLVAAVLAVPLFKRLGLGAVLGYLIAGVIIGPAGLKLIDNPDSVLKFAEFGVVLLLFLVGLELNPKKLWQLRVPIFGMGGLQVFVTAAIVAGVMIAAGLPWPIALVIGIAALQSSTSVALALMAERNLLPTPGGRSALSVSLFQDIMVIPILLLLAAIAPVKEGGAAHGFSLWQGIALIVGMVVIARFAMRPVLRFIANTGLREVFIAFSLLLVLGAAYAAEHVGFSMALGTFLAGVLLAESEYRHELNLDIEPFKGLLLGLFFIAVGMSVQMRLFVEQPLLVIGGALALVALKMAVLYGIARLFKLCGQDGLLFAIIISQVGEFAFVILTAARAQGTLPGPYADIMNAIVAASILTTPLLFMALTRFVMPRMNAQAAREADTIEERNEIIVAGFGRFGQVVARLLMARGYGVTLIDHNADQVEFTRRFGFKSYYGDASRIDVLEAAGIAQARALVLAIDDGAVIVETVKLVQARFPQVQVLARAIGRTDAYELENLGVTHERETFRAAARLGEKTLIALGETPHQAHLATRTFIAHDEKILKESARHRGDTKTLISLSDRARADLSALLTREGRKGKDEDPEILRW</sequence>
<feature type="transmembrane region" description="Helical" evidence="12">
    <location>
        <begin position="178"/>
        <end position="197"/>
    </location>
</feature>
<dbReference type="NCBIfam" id="TIGR00932">
    <property type="entry name" value="2a37"/>
    <property type="match status" value="1"/>
</dbReference>
<dbReference type="PANTHER" id="PTHR46157:SF4">
    <property type="entry name" value="K(+) EFFLUX ANTIPORTER 3, CHLOROPLASTIC"/>
    <property type="match status" value="1"/>
</dbReference>
<evidence type="ECO:0000256" key="12">
    <source>
        <dbReference type="SAM" id="Phobius"/>
    </source>
</evidence>
<dbReference type="InterPro" id="IPR003148">
    <property type="entry name" value="RCK_N"/>
</dbReference>
<feature type="transmembrane region" description="Helical" evidence="12">
    <location>
        <begin position="82"/>
        <end position="104"/>
    </location>
</feature>
<dbReference type="PRINTS" id="PR00335">
    <property type="entry name" value="KUPTAKETRKA"/>
</dbReference>
<comment type="caution">
    <text evidence="14">The sequence shown here is derived from an EMBL/GenBank/DDBJ whole genome shotgun (WGS) entry which is preliminary data.</text>
</comment>
<feature type="transmembrane region" description="Helical" evidence="12">
    <location>
        <begin position="263"/>
        <end position="282"/>
    </location>
</feature>
<evidence type="ECO:0000256" key="11">
    <source>
        <dbReference type="ARBA" id="ARBA00023136"/>
    </source>
</evidence>
<keyword evidence="4" id="KW-0050">Antiport</keyword>
<evidence type="ECO:0000256" key="1">
    <source>
        <dbReference type="ARBA" id="ARBA00004141"/>
    </source>
</evidence>
<keyword evidence="3" id="KW-0813">Transport</keyword>
<evidence type="ECO:0000256" key="10">
    <source>
        <dbReference type="ARBA" id="ARBA00023065"/>
    </source>
</evidence>
<feature type="transmembrane region" description="Helical" evidence="12">
    <location>
        <begin position="320"/>
        <end position="341"/>
    </location>
</feature>
<feature type="transmembrane region" description="Helical" evidence="12">
    <location>
        <begin position="110"/>
        <end position="131"/>
    </location>
</feature>
<evidence type="ECO:0000256" key="8">
    <source>
        <dbReference type="ARBA" id="ARBA00022958"/>
    </source>
</evidence>
<evidence type="ECO:0000256" key="9">
    <source>
        <dbReference type="ARBA" id="ARBA00022989"/>
    </source>
</evidence>
<protein>
    <submittedName>
        <fullName evidence="14">Monovalent cation:proton antiporter-2 (CPA2) family protein</fullName>
    </submittedName>
</protein>
<dbReference type="RefSeq" id="WP_377303165.1">
    <property type="nucleotide sequence ID" value="NZ_CP180191.1"/>
</dbReference>
<dbReference type="EMBL" id="JBHRTI010000004">
    <property type="protein sequence ID" value="MFC3147786.1"/>
    <property type="molecule type" value="Genomic_DNA"/>
</dbReference>
<feature type="transmembrane region" description="Helical" evidence="12">
    <location>
        <begin position="233"/>
        <end position="251"/>
    </location>
</feature>